<dbReference type="Proteomes" id="UP001241110">
    <property type="component" value="Unassembled WGS sequence"/>
</dbReference>
<dbReference type="Gene3D" id="2.40.128.520">
    <property type="match status" value="1"/>
</dbReference>
<dbReference type="AlphaFoldDB" id="A0AAE3QK14"/>
<feature type="signal peptide" evidence="1">
    <location>
        <begin position="1"/>
        <end position="19"/>
    </location>
</feature>
<proteinExistence type="predicted"/>
<evidence type="ECO:0000256" key="1">
    <source>
        <dbReference type="SAM" id="SignalP"/>
    </source>
</evidence>
<reference evidence="3" key="1">
    <citation type="submission" date="2023-05" db="EMBL/GenBank/DDBJ databases">
        <authorList>
            <person name="Zhang X."/>
        </authorList>
    </citation>
    <scope>NUCLEOTIDE SEQUENCE</scope>
    <source>
        <strain evidence="3">YF14B1</strain>
    </source>
</reference>
<feature type="chain" id="PRO_5042140235" evidence="1">
    <location>
        <begin position="20"/>
        <end position="145"/>
    </location>
</feature>
<gene>
    <name evidence="3" type="ORF">QNI16_09965</name>
</gene>
<protein>
    <submittedName>
        <fullName evidence="3">DUF2147 domain-containing protein</fullName>
    </submittedName>
</protein>
<dbReference type="Pfam" id="PF09917">
    <property type="entry name" value="DUF2147"/>
    <property type="match status" value="1"/>
</dbReference>
<feature type="domain" description="DUF2147" evidence="2">
    <location>
        <begin position="29"/>
        <end position="142"/>
    </location>
</feature>
<organism evidence="3 4">
    <name type="scientific">Xanthocytophaga flava</name>
    <dbReference type="NCBI Taxonomy" id="3048013"/>
    <lineage>
        <taxon>Bacteria</taxon>
        <taxon>Pseudomonadati</taxon>
        <taxon>Bacteroidota</taxon>
        <taxon>Cytophagia</taxon>
        <taxon>Cytophagales</taxon>
        <taxon>Rhodocytophagaceae</taxon>
        <taxon>Xanthocytophaga</taxon>
    </lineage>
</organism>
<accession>A0AAE3QK14</accession>
<comment type="caution">
    <text evidence="3">The sequence shown here is derived from an EMBL/GenBank/DDBJ whole genome shotgun (WGS) entry which is preliminary data.</text>
</comment>
<name>A0AAE3QK14_9BACT</name>
<evidence type="ECO:0000313" key="4">
    <source>
        <dbReference type="Proteomes" id="UP001241110"/>
    </source>
</evidence>
<dbReference type="EMBL" id="JASJOS010000004">
    <property type="protein sequence ID" value="MDJ1480807.1"/>
    <property type="molecule type" value="Genomic_DNA"/>
</dbReference>
<evidence type="ECO:0000313" key="3">
    <source>
        <dbReference type="EMBL" id="MDJ1480807.1"/>
    </source>
</evidence>
<keyword evidence="1" id="KW-0732">Signal</keyword>
<dbReference type="PANTHER" id="PTHR36919:SF2">
    <property type="entry name" value="BLL6627 PROTEIN"/>
    <property type="match status" value="1"/>
</dbReference>
<dbReference type="InterPro" id="IPR019223">
    <property type="entry name" value="DUF2147"/>
</dbReference>
<dbReference type="RefSeq" id="WP_313977783.1">
    <property type="nucleotide sequence ID" value="NZ_JASJOS010000004.1"/>
</dbReference>
<dbReference type="PANTHER" id="PTHR36919">
    <property type="entry name" value="BLR1215 PROTEIN"/>
    <property type="match status" value="1"/>
</dbReference>
<sequence length="145" mass="16520">MKKSLLVVIMLFVSIGTFAQKLSPDQIVGIWQCDDFKIEIFKSGTTYSGKLLWAKDMFEADGKTSKKDSNNPNEKLRTRSRQGIVHITELVYKDGEYRDGKLYSVQDGNTYSLKGVLKNADNLETRGYKGVPMIGKTFIWKRVQN</sequence>
<evidence type="ECO:0000259" key="2">
    <source>
        <dbReference type="Pfam" id="PF09917"/>
    </source>
</evidence>